<keyword evidence="4" id="KW-1185">Reference proteome</keyword>
<dbReference type="InterPro" id="IPR013783">
    <property type="entry name" value="Ig-like_fold"/>
</dbReference>
<comment type="caution">
    <text evidence="3">The sequence shown here is derived from an EMBL/GenBank/DDBJ whole genome shotgun (WGS) entry which is preliminary data.</text>
</comment>
<dbReference type="Gene3D" id="2.60.40.10">
    <property type="entry name" value="Immunoglobulins"/>
    <property type="match status" value="3"/>
</dbReference>
<dbReference type="InterPro" id="IPR032640">
    <property type="entry name" value="AMPK1_CBM"/>
</dbReference>
<evidence type="ECO:0000259" key="2">
    <source>
        <dbReference type="Pfam" id="PF16561"/>
    </source>
</evidence>
<dbReference type="EMBL" id="MSCL01000001">
    <property type="protein sequence ID" value="PQJ73938.1"/>
    <property type="molecule type" value="Genomic_DNA"/>
</dbReference>
<comment type="similarity">
    <text evidence="1">Belongs to the 5'-AMP-activated protein kinase beta subunit family.</text>
</comment>
<accession>A0A2S7W8I8</accession>
<dbReference type="OrthoDB" id="5451596at2"/>
<dbReference type="RefSeq" id="WP_105045088.1">
    <property type="nucleotide sequence ID" value="NZ_CP150662.1"/>
</dbReference>
<proteinExistence type="inferred from homology"/>
<sequence>MKNWILHSIYLIFLSVIFTNYAQEKPIMGYKIEGDYIVFTFDKRDYDNGSHHQGKNQLEFDDFEIKNVVVAGNFNNWSRSKWKMKKIDENIYQLKKKIEDFDDQFNWEFKFVVNNNYWAEPNKKSANLTPSKTSFGYILPTYNYKIIPIEINENGNASFFLNGYKNAKKVVLSGSFNKWDEEHFLMKKTENGWKLTLQLKPNLYEYKFIVDGKWIEDPSNKNKIENEYGEYNSVLDIQQEINFLLEDFQNAKEIFLAGDFNNWSKDSFKMVKTKNGWKYTTKLSYGKHHYKYIVDGIWKLDPKNPVKEYDFSGNINSVKMVK</sequence>
<feature type="domain" description="AMP-activated protein kinase glycogen-binding" evidence="2">
    <location>
        <begin position="166"/>
        <end position="240"/>
    </location>
</feature>
<dbReference type="PANTHER" id="PTHR10343">
    <property type="entry name" value="5'-AMP-ACTIVATED PROTEIN KINASE , BETA SUBUNIT"/>
    <property type="match status" value="1"/>
</dbReference>
<evidence type="ECO:0000313" key="3">
    <source>
        <dbReference type="EMBL" id="PQJ73938.1"/>
    </source>
</evidence>
<organism evidence="3 4">
    <name type="scientific">Polaribacter gangjinensis</name>
    <dbReference type="NCBI Taxonomy" id="574710"/>
    <lineage>
        <taxon>Bacteria</taxon>
        <taxon>Pseudomonadati</taxon>
        <taxon>Bacteroidota</taxon>
        <taxon>Flavobacteriia</taxon>
        <taxon>Flavobacteriales</taxon>
        <taxon>Flavobacteriaceae</taxon>
    </lineage>
</organism>
<dbReference type="Pfam" id="PF16561">
    <property type="entry name" value="AMPK1_CBM"/>
    <property type="match status" value="2"/>
</dbReference>
<dbReference type="InterPro" id="IPR014756">
    <property type="entry name" value="Ig_E-set"/>
</dbReference>
<name>A0A2S7W8I8_9FLAO</name>
<dbReference type="PANTHER" id="PTHR10343:SF84">
    <property type="entry name" value="5'-AMP-ACTIVATED PROTEIN KINASE SUBUNIT BETA-1"/>
    <property type="match status" value="1"/>
</dbReference>
<reference evidence="3 4" key="1">
    <citation type="submission" date="2016-12" db="EMBL/GenBank/DDBJ databases">
        <title>Trade-off between light-utilization and light-protection in marine flavobacteria.</title>
        <authorList>
            <person name="Kumagai Y."/>
            <person name="Yoshizawa S."/>
            <person name="Kogure K."/>
            <person name="Iwasaki W."/>
        </authorList>
    </citation>
    <scope>NUCLEOTIDE SEQUENCE [LARGE SCALE GENOMIC DNA]</scope>
    <source>
        <strain evidence="3 4">KCTC 22729</strain>
    </source>
</reference>
<dbReference type="Proteomes" id="UP000237608">
    <property type="component" value="Unassembled WGS sequence"/>
</dbReference>
<dbReference type="SUPFAM" id="SSF81296">
    <property type="entry name" value="E set domains"/>
    <property type="match status" value="3"/>
</dbReference>
<dbReference type="InterPro" id="IPR050827">
    <property type="entry name" value="CRP1_MDG1_kinase"/>
</dbReference>
<gene>
    <name evidence="3" type="ORF">BTO13_00975</name>
</gene>
<evidence type="ECO:0000313" key="4">
    <source>
        <dbReference type="Proteomes" id="UP000237608"/>
    </source>
</evidence>
<dbReference type="CDD" id="cd07184">
    <property type="entry name" value="E_set_Isoamylase_like_N"/>
    <property type="match status" value="1"/>
</dbReference>
<dbReference type="AlphaFoldDB" id="A0A2S7W8I8"/>
<feature type="domain" description="AMP-activated protein kinase glycogen-binding" evidence="2">
    <location>
        <begin position="249"/>
        <end position="320"/>
    </location>
</feature>
<protein>
    <recommendedName>
        <fullName evidence="2">AMP-activated protein kinase glycogen-binding domain-containing protein</fullName>
    </recommendedName>
</protein>
<evidence type="ECO:0000256" key="1">
    <source>
        <dbReference type="ARBA" id="ARBA00010926"/>
    </source>
</evidence>
<dbReference type="CDD" id="cd02859">
    <property type="entry name" value="E_set_AMPKbeta_like_N"/>
    <property type="match status" value="1"/>
</dbReference>